<feature type="compositionally biased region" description="Polar residues" evidence="1">
    <location>
        <begin position="476"/>
        <end position="490"/>
    </location>
</feature>
<feature type="region of interest" description="Disordered" evidence="1">
    <location>
        <begin position="435"/>
        <end position="510"/>
    </location>
</feature>
<evidence type="ECO:0000313" key="3">
    <source>
        <dbReference type="EMBL" id="KAI1518191.1"/>
    </source>
</evidence>
<keyword evidence="2" id="KW-0812">Transmembrane</keyword>
<protein>
    <submittedName>
        <fullName evidence="3">Uncharacterized protein</fullName>
    </submittedName>
</protein>
<keyword evidence="2" id="KW-1133">Transmembrane helix</keyword>
<keyword evidence="2" id="KW-0472">Membrane</keyword>
<dbReference type="AlphaFoldDB" id="A0A922NQ42"/>
<reference evidence="4" key="1">
    <citation type="journal article" date="2022" name="Microb. Genom.">
        <title>A global pangenome for the wheat fungal pathogen Pyrenophora tritici-repentis and prediction of effector protein structural homology.</title>
        <authorList>
            <person name="Moolhuijzen P.M."/>
            <person name="See P.T."/>
            <person name="Shi G."/>
            <person name="Powell H.R."/>
            <person name="Cockram J."/>
            <person name="Jorgensen L.N."/>
            <person name="Benslimane H."/>
            <person name="Strelkov S.E."/>
            <person name="Turner J."/>
            <person name="Liu Z."/>
            <person name="Moffat C.S."/>
        </authorList>
    </citation>
    <scope>NUCLEOTIDE SEQUENCE [LARGE SCALE GENOMIC DNA]</scope>
</reference>
<feature type="region of interest" description="Disordered" evidence="1">
    <location>
        <begin position="526"/>
        <end position="553"/>
    </location>
</feature>
<feature type="transmembrane region" description="Helical" evidence="2">
    <location>
        <begin position="77"/>
        <end position="96"/>
    </location>
</feature>
<evidence type="ECO:0000313" key="4">
    <source>
        <dbReference type="Proteomes" id="UP000249757"/>
    </source>
</evidence>
<evidence type="ECO:0000256" key="1">
    <source>
        <dbReference type="SAM" id="MobiDB-lite"/>
    </source>
</evidence>
<evidence type="ECO:0000256" key="2">
    <source>
        <dbReference type="SAM" id="Phobius"/>
    </source>
</evidence>
<organism evidence="3 4">
    <name type="scientific">Pyrenophora tritici-repentis</name>
    <dbReference type="NCBI Taxonomy" id="45151"/>
    <lineage>
        <taxon>Eukaryota</taxon>
        <taxon>Fungi</taxon>
        <taxon>Dikarya</taxon>
        <taxon>Ascomycota</taxon>
        <taxon>Pezizomycotina</taxon>
        <taxon>Dothideomycetes</taxon>
        <taxon>Pleosporomycetidae</taxon>
        <taxon>Pleosporales</taxon>
        <taxon>Pleosporineae</taxon>
        <taxon>Pleosporaceae</taxon>
        <taxon>Pyrenophora</taxon>
    </lineage>
</organism>
<feature type="compositionally biased region" description="Low complexity" evidence="1">
    <location>
        <begin position="496"/>
        <end position="510"/>
    </location>
</feature>
<comment type="caution">
    <text evidence="3">The sequence shown here is derived from an EMBL/GenBank/DDBJ whole genome shotgun (WGS) entry which is preliminary data.</text>
</comment>
<dbReference type="Proteomes" id="UP000249757">
    <property type="component" value="Unassembled WGS sequence"/>
</dbReference>
<dbReference type="PANTHER" id="PTHR35179">
    <property type="entry name" value="PROTEIN CBG02620"/>
    <property type="match status" value="1"/>
</dbReference>
<dbReference type="PANTHER" id="PTHR35179:SF1">
    <property type="entry name" value="INTEGRAL MEMBRANE PROTEIN"/>
    <property type="match status" value="1"/>
</dbReference>
<feature type="compositionally biased region" description="Low complexity" evidence="1">
    <location>
        <begin position="542"/>
        <end position="553"/>
    </location>
</feature>
<feature type="region of interest" description="Disordered" evidence="1">
    <location>
        <begin position="251"/>
        <end position="273"/>
    </location>
</feature>
<gene>
    <name evidence="3" type="ORF">Ptr86124_003492</name>
</gene>
<keyword evidence="4" id="KW-1185">Reference proteome</keyword>
<dbReference type="EMBL" id="NRDI02000003">
    <property type="protein sequence ID" value="KAI1518191.1"/>
    <property type="molecule type" value="Genomic_DNA"/>
</dbReference>
<name>A0A922NQ42_9PLEO</name>
<sequence length="585" mass="63997">MAILVCWVFQIQLLPQIIINRIRIILQDKKRGRRLTVITAIIITLINISVFCIWIPARLQISDRWIHINSIWDRTEKVLFLLLDGYLNYYFIRVVNADLVRNGLTKYNRLVRFNKRIIVVSLSLDVMIIGAMSIPNGFVYAMFHPLAYIVKLNIEMSMAHLIKTIVLDNRHTVCDPHLLLTYKSSPESDVLNTNLFAEVPRHRLSLIRGLFGGEHVVFPQEDVRARELQDVSIQTTSIPDSETPLRKHVAKKEAGTSSGDNLSIYDAQGNRNDDVENVTGNDENMDGIEMLGGIPPITLPEPVLLPAHTCRLHLEHTREVFLGVEKPTTAYRIVKHQFFEMKGVFAFASFVAIAIAADPKLSKAKPSISLNPLARRNYAATYYSTPPEPTDSYPVSSVIEIPPPQPTECLDTDPDPCSTVLITVTSIHTISVSHVPSSLISEPPTTSDQSSATVPPESAPATETEKSSTAAPEESTVGTTTDIQTETSLEPGTPIATATETATESELSTSLPSDITLSISIIEGSSVAPPEAPFPTATDEPTQTSATGTGSYTASPTLPEFTAAADAVRVPAVVVGVLGWAALMM</sequence>
<proteinExistence type="predicted"/>
<accession>A0A922NQ42</accession>
<feature type="transmembrane region" description="Helical" evidence="2">
    <location>
        <begin position="35"/>
        <end position="57"/>
    </location>
</feature>
<feature type="transmembrane region" description="Helical" evidence="2">
    <location>
        <begin position="117"/>
        <end position="143"/>
    </location>
</feature>
<feature type="compositionally biased region" description="Polar residues" evidence="1">
    <location>
        <begin position="435"/>
        <end position="453"/>
    </location>
</feature>